<proteinExistence type="predicted"/>
<evidence type="ECO:0000313" key="2">
    <source>
        <dbReference type="EMBL" id="KKM16166.1"/>
    </source>
</evidence>
<comment type="caution">
    <text evidence="2">The sequence shown here is derived from an EMBL/GenBank/DDBJ whole genome shotgun (WGS) entry which is preliminary data.</text>
</comment>
<feature type="transmembrane region" description="Helical" evidence="1">
    <location>
        <begin position="66"/>
        <end position="83"/>
    </location>
</feature>
<name>A0A0F9HLK9_9ZZZZ</name>
<gene>
    <name evidence="2" type="ORF">LCGC14_1688610</name>
</gene>
<organism evidence="2">
    <name type="scientific">marine sediment metagenome</name>
    <dbReference type="NCBI Taxonomy" id="412755"/>
    <lineage>
        <taxon>unclassified sequences</taxon>
        <taxon>metagenomes</taxon>
        <taxon>ecological metagenomes</taxon>
    </lineage>
</organism>
<dbReference type="EMBL" id="LAZR01014735">
    <property type="protein sequence ID" value="KKM16166.1"/>
    <property type="molecule type" value="Genomic_DNA"/>
</dbReference>
<keyword evidence="1" id="KW-0472">Membrane</keyword>
<protein>
    <submittedName>
        <fullName evidence="2">Uncharacterized protein</fullName>
    </submittedName>
</protein>
<keyword evidence="1" id="KW-1133">Transmembrane helix</keyword>
<dbReference type="AlphaFoldDB" id="A0A0F9HLK9"/>
<keyword evidence="1" id="KW-0812">Transmembrane</keyword>
<accession>A0A0F9HLK9</accession>
<sequence>MGSMPTRSMGEEIMEEEIKRFKEQSNGVTYTNKELIGGIHIKLDKIAERLTKGEKKFARLETTDVWHTRLILALYAVLGAFLIRPVRSFIKYIGGFL</sequence>
<evidence type="ECO:0000256" key="1">
    <source>
        <dbReference type="SAM" id="Phobius"/>
    </source>
</evidence>
<reference evidence="2" key="1">
    <citation type="journal article" date="2015" name="Nature">
        <title>Complex archaea that bridge the gap between prokaryotes and eukaryotes.</title>
        <authorList>
            <person name="Spang A."/>
            <person name="Saw J.H."/>
            <person name="Jorgensen S.L."/>
            <person name="Zaremba-Niedzwiedzka K."/>
            <person name="Martijn J."/>
            <person name="Lind A.E."/>
            <person name="van Eijk R."/>
            <person name="Schleper C."/>
            <person name="Guy L."/>
            <person name="Ettema T.J."/>
        </authorList>
    </citation>
    <scope>NUCLEOTIDE SEQUENCE</scope>
</reference>